<name>A0AAD4QBQ1_9AGAM</name>
<dbReference type="InterPro" id="IPR046520">
    <property type="entry name" value="DUF6697"/>
</dbReference>
<organism evidence="3 4">
    <name type="scientific">Lactarius akahatsu</name>
    <dbReference type="NCBI Taxonomy" id="416441"/>
    <lineage>
        <taxon>Eukaryota</taxon>
        <taxon>Fungi</taxon>
        <taxon>Dikarya</taxon>
        <taxon>Basidiomycota</taxon>
        <taxon>Agaricomycotina</taxon>
        <taxon>Agaricomycetes</taxon>
        <taxon>Russulales</taxon>
        <taxon>Russulaceae</taxon>
        <taxon>Lactarius</taxon>
    </lineage>
</organism>
<comment type="caution">
    <text evidence="3">The sequence shown here is derived from an EMBL/GenBank/DDBJ whole genome shotgun (WGS) entry which is preliminary data.</text>
</comment>
<reference evidence="3" key="1">
    <citation type="submission" date="2022-01" db="EMBL/GenBank/DDBJ databases">
        <title>Comparative genomics reveals a dynamic genome evolution in the ectomycorrhizal milk-cap (Lactarius) mushrooms.</title>
        <authorList>
            <consortium name="DOE Joint Genome Institute"/>
            <person name="Lebreton A."/>
            <person name="Tang N."/>
            <person name="Kuo A."/>
            <person name="LaButti K."/>
            <person name="Drula E."/>
            <person name="Barry K."/>
            <person name="Clum A."/>
            <person name="Lipzen A."/>
            <person name="Mousain D."/>
            <person name="Ng V."/>
            <person name="Wang R."/>
            <person name="Wang X."/>
            <person name="Dai Y."/>
            <person name="Henrissat B."/>
            <person name="Grigoriev I.V."/>
            <person name="Guerin-Laguette A."/>
            <person name="Yu F."/>
            <person name="Martin F.M."/>
        </authorList>
    </citation>
    <scope>NUCLEOTIDE SEQUENCE</scope>
    <source>
        <strain evidence="3">QP</strain>
    </source>
</reference>
<gene>
    <name evidence="3" type="ORF">EDB92DRAFT_1836337</name>
</gene>
<feature type="region of interest" description="Disordered" evidence="1">
    <location>
        <begin position="45"/>
        <end position="86"/>
    </location>
</feature>
<dbReference type="AlphaFoldDB" id="A0AAD4QBQ1"/>
<evidence type="ECO:0000313" key="4">
    <source>
        <dbReference type="Proteomes" id="UP001201163"/>
    </source>
</evidence>
<dbReference type="EMBL" id="JAKELL010000005">
    <property type="protein sequence ID" value="KAH8998642.1"/>
    <property type="molecule type" value="Genomic_DNA"/>
</dbReference>
<proteinExistence type="predicted"/>
<evidence type="ECO:0000256" key="1">
    <source>
        <dbReference type="SAM" id="MobiDB-lite"/>
    </source>
</evidence>
<dbReference type="Pfam" id="PF20411">
    <property type="entry name" value="DUF6697"/>
    <property type="match status" value="1"/>
</dbReference>
<keyword evidence="4" id="KW-1185">Reference proteome</keyword>
<feature type="compositionally biased region" description="Polar residues" evidence="1">
    <location>
        <begin position="59"/>
        <end position="75"/>
    </location>
</feature>
<feature type="domain" description="DUF6697" evidence="2">
    <location>
        <begin position="174"/>
        <end position="373"/>
    </location>
</feature>
<sequence length="378" mass="42204">MESHDDTALARQKSDVRYRMMEIEKRSAEWRSEEYRKLLEQFCGGVGQSAAQPEDGGPVNSSLSRSAPVTPSGSTPQQQVPVPPNLVAREDNDYRRSRHQGTSTELVPPRRVRRDNLSLENREVFVGAIAALCADNSLSNRSAIFGAAGLFDHRLAPLEAAWAIKTPDIPWLAFTRTFGGTLFAERPMANKVKAYVGSFLCTNKVLQPFAPRHVGEPGVILFPPGMALLEDTKETFHVLVDPSMGRRTELRYYGTYTKVHTMEVQPDEWHALPVPVSSFSTLLSWFLSHSDVAQCRSRPVALGNLQARCILRSTLGSEPSPAEIQEWLRKYSDGTVTMERNVIPNRFNSGAEKFGFEVIKCVGYDVKLAKLIRNNANR</sequence>
<dbReference type="Proteomes" id="UP001201163">
    <property type="component" value="Unassembled WGS sequence"/>
</dbReference>
<protein>
    <recommendedName>
        <fullName evidence="2">DUF6697 domain-containing protein</fullName>
    </recommendedName>
</protein>
<evidence type="ECO:0000259" key="2">
    <source>
        <dbReference type="Pfam" id="PF20411"/>
    </source>
</evidence>
<evidence type="ECO:0000313" key="3">
    <source>
        <dbReference type="EMBL" id="KAH8998642.1"/>
    </source>
</evidence>
<accession>A0AAD4QBQ1</accession>